<dbReference type="Proteomes" id="UP000501891">
    <property type="component" value="Chromosome"/>
</dbReference>
<dbReference type="AlphaFoldDB" id="A0A858RBN0"/>
<feature type="domain" description="PIN" evidence="1">
    <location>
        <begin position="5"/>
        <end position="117"/>
    </location>
</feature>
<evidence type="ECO:0000313" key="2">
    <source>
        <dbReference type="EMBL" id="QJE74503.1"/>
    </source>
</evidence>
<dbReference type="InterPro" id="IPR052919">
    <property type="entry name" value="TA_system_RNase"/>
</dbReference>
<dbReference type="EMBL" id="CP051775">
    <property type="protein sequence ID" value="QJE74503.1"/>
    <property type="molecule type" value="Genomic_DNA"/>
</dbReference>
<dbReference type="PANTHER" id="PTHR36173">
    <property type="entry name" value="RIBONUCLEASE VAPC16-RELATED"/>
    <property type="match status" value="1"/>
</dbReference>
<gene>
    <name evidence="2" type="ORF">HHL28_16805</name>
</gene>
<protein>
    <submittedName>
        <fullName evidence="2">Type II toxin-antitoxin system VapC family toxin</fullName>
    </submittedName>
</protein>
<dbReference type="SUPFAM" id="SSF88723">
    <property type="entry name" value="PIN domain-like"/>
    <property type="match status" value="1"/>
</dbReference>
<keyword evidence="3" id="KW-1185">Reference proteome</keyword>
<dbReference type="PANTHER" id="PTHR36173:SF2">
    <property type="entry name" value="RIBONUCLEASE VAPC16"/>
    <property type="match status" value="1"/>
</dbReference>
<dbReference type="CDD" id="cd09872">
    <property type="entry name" value="PIN_Sll0205-like"/>
    <property type="match status" value="1"/>
</dbReference>
<dbReference type="KEGG" id="acru:HHL28_16805"/>
<dbReference type="InterPro" id="IPR029060">
    <property type="entry name" value="PIN-like_dom_sf"/>
</dbReference>
<evidence type="ECO:0000313" key="3">
    <source>
        <dbReference type="Proteomes" id="UP000501891"/>
    </source>
</evidence>
<evidence type="ECO:0000259" key="1">
    <source>
        <dbReference type="Pfam" id="PF01850"/>
    </source>
</evidence>
<dbReference type="Pfam" id="PF01850">
    <property type="entry name" value="PIN"/>
    <property type="match status" value="1"/>
</dbReference>
<reference evidence="2" key="1">
    <citation type="submission" date="2020-04" db="EMBL/GenBank/DDBJ databases">
        <title>A desert anoxygenic phototrophic bacterium fixes CO2 using RubisCO under aerobic conditions.</title>
        <authorList>
            <person name="Tang K."/>
        </authorList>
    </citation>
    <scope>NUCLEOTIDE SEQUENCE [LARGE SCALE GENOMIC DNA]</scope>
    <source>
        <strain evidence="2">MIMtkB3</strain>
    </source>
</reference>
<name>A0A858RBN0_9PROT</name>
<accession>A0A858RBN0</accession>
<dbReference type="Gene3D" id="3.40.50.1010">
    <property type="entry name" value="5'-nuclease"/>
    <property type="match status" value="1"/>
</dbReference>
<dbReference type="InterPro" id="IPR041705">
    <property type="entry name" value="PIN_Sll0205"/>
</dbReference>
<dbReference type="InterPro" id="IPR002716">
    <property type="entry name" value="PIN_dom"/>
</dbReference>
<proteinExistence type="predicted"/>
<sequence length="128" mass="14064">MTTLLLDTHVFLWWAGGTAAIPRPVVTQLEADGQTLLMSAVSVWEITTKVRLGKLPPVGDLGALLARSNVAVIPIDYQDAKLAGEMEGEHRDPFDRMIVAQARLRNIGLVSVDTALDVFPIRRLWPHA</sequence>
<organism evidence="2 3">
    <name type="scientific">Aerophototrophica crusticola</name>
    <dbReference type="NCBI Taxonomy" id="1709002"/>
    <lineage>
        <taxon>Bacteria</taxon>
        <taxon>Pseudomonadati</taxon>
        <taxon>Pseudomonadota</taxon>
        <taxon>Alphaproteobacteria</taxon>
        <taxon>Rhodospirillales</taxon>
        <taxon>Rhodospirillaceae</taxon>
        <taxon>Aerophototrophica</taxon>
    </lineage>
</organism>